<proteinExistence type="inferred from homology"/>
<reference evidence="10" key="1">
    <citation type="journal article" date="2020" name="Stud. Mycol.">
        <title>101 Dothideomycetes genomes: a test case for predicting lifestyles and emergence of pathogens.</title>
        <authorList>
            <person name="Haridas S."/>
            <person name="Albert R."/>
            <person name="Binder M."/>
            <person name="Bloem J."/>
            <person name="Labutti K."/>
            <person name="Salamov A."/>
            <person name="Andreopoulos B."/>
            <person name="Baker S."/>
            <person name="Barry K."/>
            <person name="Bills G."/>
            <person name="Bluhm B."/>
            <person name="Cannon C."/>
            <person name="Castanera R."/>
            <person name="Culley D."/>
            <person name="Daum C."/>
            <person name="Ezra D."/>
            <person name="Gonzalez J."/>
            <person name="Henrissat B."/>
            <person name="Kuo A."/>
            <person name="Liang C."/>
            <person name="Lipzen A."/>
            <person name="Lutzoni F."/>
            <person name="Magnuson J."/>
            <person name="Mondo S."/>
            <person name="Nolan M."/>
            <person name="Ohm R."/>
            <person name="Pangilinan J."/>
            <person name="Park H.-J."/>
            <person name="Ramirez L."/>
            <person name="Alfaro M."/>
            <person name="Sun H."/>
            <person name="Tritt A."/>
            <person name="Yoshinaga Y."/>
            <person name="Zwiers L.-H."/>
            <person name="Turgeon B."/>
            <person name="Goodwin S."/>
            <person name="Spatafora J."/>
            <person name="Crous P."/>
            <person name="Grigoriev I."/>
        </authorList>
    </citation>
    <scope>NUCLEOTIDE SEQUENCE</scope>
    <source>
        <strain evidence="10">CBS 473.64</strain>
    </source>
</reference>
<dbReference type="Pfam" id="PF13967">
    <property type="entry name" value="RSN1_TM"/>
    <property type="match status" value="1"/>
</dbReference>
<feature type="region of interest" description="Disordered" evidence="7">
    <location>
        <begin position="817"/>
        <end position="837"/>
    </location>
</feature>
<evidence type="ECO:0000313" key="10">
    <source>
        <dbReference type="EMBL" id="KAF2645744.1"/>
    </source>
</evidence>
<keyword evidence="3" id="KW-0813">Transport</keyword>
<evidence type="ECO:0000256" key="8">
    <source>
        <dbReference type="SAM" id="Phobius"/>
    </source>
</evidence>
<dbReference type="Pfam" id="PF12937">
    <property type="entry name" value="F-box-like"/>
    <property type="match status" value="1"/>
</dbReference>
<dbReference type="InterPro" id="IPR036047">
    <property type="entry name" value="F-box-like_dom_sf"/>
</dbReference>
<evidence type="ECO:0000256" key="5">
    <source>
        <dbReference type="ARBA" id="ARBA00022989"/>
    </source>
</evidence>
<evidence type="ECO:0000256" key="1">
    <source>
        <dbReference type="ARBA" id="ARBA00004141"/>
    </source>
</evidence>
<dbReference type="GO" id="GO:0005227">
    <property type="term" value="F:calcium-activated cation channel activity"/>
    <property type="evidence" value="ECO:0007669"/>
    <property type="project" value="InterPro"/>
</dbReference>
<feature type="transmembrane region" description="Helical" evidence="8">
    <location>
        <begin position="686"/>
        <end position="703"/>
    </location>
</feature>
<feature type="region of interest" description="Disordered" evidence="7">
    <location>
        <begin position="1690"/>
        <end position="1747"/>
    </location>
</feature>
<dbReference type="Pfam" id="PF14703">
    <property type="entry name" value="PHM7_cyt"/>
    <property type="match status" value="1"/>
</dbReference>
<comment type="subcellular location">
    <subcellularLocation>
        <location evidence="1">Membrane</location>
        <topology evidence="1">Multi-pass membrane protein</topology>
    </subcellularLocation>
</comment>
<evidence type="ECO:0000256" key="4">
    <source>
        <dbReference type="ARBA" id="ARBA00022692"/>
    </source>
</evidence>
<feature type="transmembrane region" description="Helical" evidence="8">
    <location>
        <begin position="616"/>
        <end position="639"/>
    </location>
</feature>
<sequence length="1781" mass="198793">MKNESNCAAGHNDIWGTESDPRDTRIQIYLSLVLGLSAFLTFCWLRPRWQGLYAARKKQNNWATALPELPDTFFGWVLPLWRITEEQVLASAGLDAYVYLAFFKMAIKFLLVALFFALVIIKPVHDTHSEKPITDDDKNNPERDAPATWTAMATDYEYYTDYLWMYLVFVYLFTALVLYLIVSQTRKIIEVRQKYLGSQTTITDRTIRLSGIPLELRSEDKIQEFIEGLEIGKVESVTLCMNWKELDDRIAQRQVVLRKLEEAWTVHLGSRRVERSLETLPIVQPRPPAPDVENGDSDSNEASTLLNDMDHDMDDVIPYARQRPKAKIWYGRFKLHFKNVDAIDYYEEKLRRLDDDIKTLRKKDFEPTPLAFVTMDSVATAQMAIQAVLDPSPLQLLANSSPAPSDVVWSNTYLPRGKRMMRAWTITVFIGILSVFWSALLVPIAGALNTCAIQDVLPGLADALNSHELLRSLVNTQLPTLAVSLLNVLVPFLYDWLANQQGMISQGDIELSVISKNFFFVFFNFFLVFTILGTGSGLLATLERFGEHLKDASTIANTLAKSLAKLLGFYNNYIILQGFGLFPLRLLEFGALSLYPIHLIGAKTPRDYAELVQPPVFSYGFFLPQTILIFIICLVYSVLRDSWQVLLSGIIYFAIGHFVHKYQLLYAMEHRQHSTGKGWTMMCDRVIVGVVLFQVTLAGQLALRKAFKRAVLIAPLIIATIWFAYVYGRTYRPLMKYIALRSLRRAEHSDLGRGVQEEAVAGNEGAPVGRQTLDEARERGLRGVAGTQSAPSLPILERYHSLYTRPRPEHSIAESMSYSSEPPIDKVPTLNQPDSTSIEGKETFRELQAPDAPKRTDVLRHVLSHPRSASAVQRLITPTLASGYRKKPPSSNRASRRRVAFHKALTSFFHNDATSDGTTRPISRPTSSSASSTRSKAGSSSMYGSLASMDLVSPGVFYFSGPSLKSRTNSFQSTSTSRLATFSENGSDQESFHRIRSADDFSLLEDGIMEPYVDRGLAGSLSDVLLGINTPIEELVHLGLEDVEEDVQSLPEDATTSSHLPIEILQQIYQYLSPKDFNAIRHTCSGWFRASLDKNLLKSMLLRGGWWNDADSSTDEWAFSRRISRECALSSGWTGNGIASISGRGSNIMAAVSEIDFSDLTNGPSSSTCQNRGGLVFTNSVCGQYLLVARETLIFIYSVCGSNIVPRTSIVCPRRVLSMSMDASSGRIAVAALLEGRMGMVCELQFGGRSEINDAVEIHVDTRGDLGRCSEQDVSDTSLESDFEAGLDASSRISGSDFPIADRDRVPFESVDIQSNYQAITLQAANDRRSYNQNHINQTWNLSLKAPPQASHNEIELNCLSAHICSQNIPTDNGISTFYRHLCSDDDPPRSVSICPQRRCVAFGCSAAPSDYLYFLAPRPGFESAKKLRLISSAAHPNDRPALSRKFFLGRPTISSFWGSFGFESNPRRAMSPSCDHYHATPLSDGHHILFVDPQSGHLFLGCDAPLGGPVKLLRKVMLVPPLTRNQAPCLFASAFDMSWGARIVVAIGDTIVLYSVPPDVINLSRMEQKAETWDVYNSAPFADEGRAEDHWLNWWDEPITRNRWGSNPIWPIAIRGTQIGILHGVCELAIHTKPDITIWGFTVDSQCKIWQLRNLADSVTRSHRYVCHGGIVHDTWSHSHIETPANSTPQIRYCHNASPSAPPLGGSTQRPIGFDGNASQTLPPSSRGRKQRSSTSSQEQVKRLPKALSVENDEWVDSVDVKGYDAWFEGNGDVVMVAWD</sequence>
<dbReference type="PANTHER" id="PTHR13018">
    <property type="entry name" value="PROBABLE MEMBRANE PROTEIN DUF221-RELATED"/>
    <property type="match status" value="1"/>
</dbReference>
<dbReference type="Gene3D" id="1.20.1280.50">
    <property type="match status" value="1"/>
</dbReference>
<feature type="transmembrane region" description="Helical" evidence="8">
    <location>
        <begin position="162"/>
        <end position="182"/>
    </location>
</feature>
<feature type="transmembrane region" description="Helical" evidence="8">
    <location>
        <begin position="97"/>
        <end position="121"/>
    </location>
</feature>
<feature type="transmembrane region" description="Helical" evidence="8">
    <location>
        <begin position="423"/>
        <end position="448"/>
    </location>
</feature>
<dbReference type="EMBL" id="MU006777">
    <property type="protein sequence ID" value="KAF2645744.1"/>
    <property type="molecule type" value="Genomic_DNA"/>
</dbReference>
<dbReference type="SUPFAM" id="SSF81383">
    <property type="entry name" value="F-box domain"/>
    <property type="match status" value="1"/>
</dbReference>
<feature type="transmembrane region" description="Helical" evidence="8">
    <location>
        <begin position="709"/>
        <end position="728"/>
    </location>
</feature>
<gene>
    <name evidence="10" type="ORF">P280DRAFT_486839</name>
</gene>
<comment type="similarity">
    <text evidence="2">Belongs to the CSC1 (TC 1.A.17) family.</text>
</comment>
<dbReference type="InterPro" id="IPR032880">
    <property type="entry name" value="CSC1/OSCA1-like_N"/>
</dbReference>
<feature type="transmembrane region" description="Helical" evidence="8">
    <location>
        <begin position="478"/>
        <end position="497"/>
    </location>
</feature>
<protein>
    <submittedName>
        <fullName evidence="10">DUF221-domain-containing protein</fullName>
    </submittedName>
</protein>
<feature type="domain" description="F-box" evidence="9">
    <location>
        <begin position="1054"/>
        <end position="1100"/>
    </location>
</feature>
<name>A0A6A6SHL2_9PLEO</name>
<evidence type="ECO:0000259" key="9">
    <source>
        <dbReference type="PROSITE" id="PS50181"/>
    </source>
</evidence>
<dbReference type="InterPro" id="IPR001810">
    <property type="entry name" value="F-box_dom"/>
</dbReference>
<feature type="transmembrane region" description="Helical" evidence="8">
    <location>
        <begin position="26"/>
        <end position="45"/>
    </location>
</feature>
<keyword evidence="6 8" id="KW-0472">Membrane</keyword>
<feature type="transmembrane region" description="Helical" evidence="8">
    <location>
        <begin position="645"/>
        <end position="665"/>
    </location>
</feature>
<evidence type="ECO:0000256" key="6">
    <source>
        <dbReference type="ARBA" id="ARBA00023136"/>
    </source>
</evidence>
<dbReference type="InterPro" id="IPR003864">
    <property type="entry name" value="CSC1/OSCA1-like_7TM"/>
</dbReference>
<evidence type="ECO:0000256" key="7">
    <source>
        <dbReference type="SAM" id="MobiDB-lite"/>
    </source>
</evidence>
<feature type="region of interest" description="Disordered" evidence="7">
    <location>
        <begin position="912"/>
        <end position="940"/>
    </location>
</feature>
<evidence type="ECO:0000256" key="2">
    <source>
        <dbReference type="ARBA" id="ARBA00007779"/>
    </source>
</evidence>
<keyword evidence="4 8" id="KW-0812">Transmembrane</keyword>
<dbReference type="InterPro" id="IPR027815">
    <property type="entry name" value="CSC1/OSCA1-like_cyt"/>
</dbReference>
<organism evidence="10 11">
    <name type="scientific">Massarina eburnea CBS 473.64</name>
    <dbReference type="NCBI Taxonomy" id="1395130"/>
    <lineage>
        <taxon>Eukaryota</taxon>
        <taxon>Fungi</taxon>
        <taxon>Dikarya</taxon>
        <taxon>Ascomycota</taxon>
        <taxon>Pezizomycotina</taxon>
        <taxon>Dothideomycetes</taxon>
        <taxon>Pleosporomycetidae</taxon>
        <taxon>Pleosporales</taxon>
        <taxon>Massarineae</taxon>
        <taxon>Massarinaceae</taxon>
        <taxon>Massarina</taxon>
    </lineage>
</organism>
<keyword evidence="5 8" id="KW-1133">Transmembrane helix</keyword>
<evidence type="ECO:0000256" key="3">
    <source>
        <dbReference type="ARBA" id="ARBA00022448"/>
    </source>
</evidence>
<dbReference type="InterPro" id="IPR045122">
    <property type="entry name" value="Csc1-like"/>
</dbReference>
<dbReference type="GO" id="GO:0005886">
    <property type="term" value="C:plasma membrane"/>
    <property type="evidence" value="ECO:0007669"/>
    <property type="project" value="TreeGrafter"/>
</dbReference>
<dbReference type="Pfam" id="PF02714">
    <property type="entry name" value="RSN1_7TM"/>
    <property type="match status" value="1"/>
</dbReference>
<evidence type="ECO:0000313" key="11">
    <source>
        <dbReference type="Proteomes" id="UP000799753"/>
    </source>
</evidence>
<accession>A0A6A6SHL2</accession>
<dbReference type="OrthoDB" id="1689567at2759"/>
<dbReference type="Proteomes" id="UP000799753">
    <property type="component" value="Unassembled WGS sequence"/>
</dbReference>
<dbReference type="PANTHER" id="PTHR13018:SF5">
    <property type="entry name" value="RE44586P"/>
    <property type="match status" value="1"/>
</dbReference>
<feature type="transmembrane region" description="Helical" evidence="8">
    <location>
        <begin position="518"/>
        <end position="540"/>
    </location>
</feature>
<keyword evidence="11" id="KW-1185">Reference proteome</keyword>
<dbReference type="SMART" id="SM00256">
    <property type="entry name" value="FBOX"/>
    <property type="match status" value="1"/>
</dbReference>
<feature type="region of interest" description="Disordered" evidence="7">
    <location>
        <begin position="282"/>
        <end position="303"/>
    </location>
</feature>
<feature type="compositionally biased region" description="Low complexity" evidence="7">
    <location>
        <begin position="917"/>
        <end position="940"/>
    </location>
</feature>
<dbReference type="PROSITE" id="PS50181">
    <property type="entry name" value="FBOX"/>
    <property type="match status" value="1"/>
</dbReference>